<dbReference type="RefSeq" id="WP_147055327.1">
    <property type="nucleotide sequence ID" value="NZ_CP042437.1"/>
</dbReference>
<proteinExistence type="predicted"/>
<evidence type="ECO:0000313" key="2">
    <source>
        <dbReference type="EMBL" id="QEC77540.1"/>
    </source>
</evidence>
<dbReference type="Proteomes" id="UP000321362">
    <property type="component" value="Chromosome"/>
</dbReference>
<name>A0A5B8W0Q5_9SPHI</name>
<sequence length="443" mass="49268">MIRKLLFILLPILALLSGCHKHSFNKPRLDTLLVTLNAHEQNMGSIAIADNGTIVYQKAFGYSRINGTIKTPANVHTKYRVGSITKMFTAVMIFQLIEEGKLTLTTTLAKYYPQLPNAGKITIAQMLSHHSGLHNFTADSGYLNYMGKPKSEAEMTAIFAKQKADFEPGIKAAYSNTNFVLLGYIIEKITGKSYPEELKERITTKIGLEDTYYGTKTDSLNDEAYSYNYISGWSQVPETDMSIPGGAGAIVASPTDLVHFIDALFAGKLISNTNLEHMKLMKDNFGMAMFIFPFDDKTGYGHSGGIDGFLSQLIYYPADKLSVAYIANGIRYPTNEIVADALSIYYNKPFAMPEFKSVELKSADLDKYLGNYSSVKMPLKIAITKNKTTLIGQATGQSAYPLEARGNDKFVLDLAGVSLRFDTVKHSFYYFQNGETYLFTRDK</sequence>
<dbReference type="Pfam" id="PF00144">
    <property type="entry name" value="Beta-lactamase"/>
    <property type="match status" value="1"/>
</dbReference>
<protein>
    <submittedName>
        <fullName evidence="2">Beta-lactamase family protein</fullName>
    </submittedName>
</protein>
<dbReference type="OrthoDB" id="9793489at2"/>
<feature type="domain" description="Beta-lactamase-related" evidence="1">
    <location>
        <begin position="45"/>
        <end position="329"/>
    </location>
</feature>
<dbReference type="AlphaFoldDB" id="A0A5B8W0Q5"/>
<keyword evidence="3" id="KW-1185">Reference proteome</keyword>
<dbReference type="PANTHER" id="PTHR46825:SF7">
    <property type="entry name" value="D-ALANYL-D-ALANINE CARBOXYPEPTIDASE"/>
    <property type="match status" value="1"/>
</dbReference>
<evidence type="ECO:0000259" key="1">
    <source>
        <dbReference type="Pfam" id="PF00144"/>
    </source>
</evidence>
<organism evidence="2 3">
    <name type="scientific">Mucilaginibacter ginsenosidivorax</name>
    <dbReference type="NCBI Taxonomy" id="862126"/>
    <lineage>
        <taxon>Bacteria</taxon>
        <taxon>Pseudomonadati</taxon>
        <taxon>Bacteroidota</taxon>
        <taxon>Sphingobacteriia</taxon>
        <taxon>Sphingobacteriales</taxon>
        <taxon>Sphingobacteriaceae</taxon>
        <taxon>Mucilaginibacter</taxon>
    </lineage>
</organism>
<dbReference type="EMBL" id="CP042437">
    <property type="protein sequence ID" value="QEC77540.1"/>
    <property type="molecule type" value="Genomic_DNA"/>
</dbReference>
<dbReference type="KEGG" id="mgk:FSB76_16910"/>
<dbReference type="Gene3D" id="3.40.710.10">
    <property type="entry name" value="DD-peptidase/beta-lactamase superfamily"/>
    <property type="match status" value="1"/>
</dbReference>
<dbReference type="SUPFAM" id="SSF56601">
    <property type="entry name" value="beta-lactamase/transpeptidase-like"/>
    <property type="match status" value="1"/>
</dbReference>
<gene>
    <name evidence="2" type="ORF">FSB76_16910</name>
</gene>
<dbReference type="PANTHER" id="PTHR46825">
    <property type="entry name" value="D-ALANYL-D-ALANINE-CARBOXYPEPTIDASE/ENDOPEPTIDASE AMPH"/>
    <property type="match status" value="1"/>
</dbReference>
<dbReference type="InterPro" id="IPR012338">
    <property type="entry name" value="Beta-lactam/transpept-like"/>
</dbReference>
<accession>A0A5B8W0Q5</accession>
<reference evidence="2 3" key="1">
    <citation type="journal article" date="2013" name="J. Microbiol.">
        <title>Mucilaginibacter ginsenosidivorax sp. nov., with ginsenoside converting activity isolated from sediment.</title>
        <authorList>
            <person name="Kim J.K."/>
            <person name="Choi T.E."/>
            <person name="Liu Q.M."/>
            <person name="Park H.Y."/>
            <person name="Yi T.H."/>
            <person name="Yoon M.H."/>
            <person name="Kim S.C."/>
            <person name="Im W.T."/>
        </authorList>
    </citation>
    <scope>NUCLEOTIDE SEQUENCE [LARGE SCALE GENOMIC DNA]</scope>
    <source>
        <strain evidence="2 3">KHI28</strain>
    </source>
</reference>
<dbReference type="PROSITE" id="PS51257">
    <property type="entry name" value="PROKAR_LIPOPROTEIN"/>
    <property type="match status" value="1"/>
</dbReference>
<dbReference type="InterPro" id="IPR001466">
    <property type="entry name" value="Beta-lactam-related"/>
</dbReference>
<dbReference type="InterPro" id="IPR050491">
    <property type="entry name" value="AmpC-like"/>
</dbReference>
<evidence type="ECO:0000313" key="3">
    <source>
        <dbReference type="Proteomes" id="UP000321362"/>
    </source>
</evidence>